<evidence type="ECO:0000256" key="1">
    <source>
        <dbReference type="SAM" id="MobiDB-lite"/>
    </source>
</evidence>
<feature type="non-terminal residue" evidence="3">
    <location>
        <position position="1"/>
    </location>
</feature>
<feature type="region of interest" description="Disordered" evidence="1">
    <location>
        <begin position="31"/>
        <end position="56"/>
    </location>
</feature>
<gene>
    <name evidence="3" type="primary">Nfu_g_1_002583</name>
</gene>
<reference evidence="3" key="2">
    <citation type="submission" date="2016-06" db="EMBL/GenBank/DDBJ databases">
        <title>The genome of a short-lived fish provides insights into sex chromosome evolution and the genetic control of aging.</title>
        <authorList>
            <person name="Reichwald K."/>
            <person name="Felder M."/>
            <person name="Petzold A."/>
            <person name="Koch P."/>
            <person name="Groth M."/>
            <person name="Platzer M."/>
        </authorList>
    </citation>
    <scope>NUCLEOTIDE SEQUENCE</scope>
    <source>
        <tissue evidence="3">Brain</tissue>
    </source>
</reference>
<feature type="non-terminal residue" evidence="3">
    <location>
        <position position="89"/>
    </location>
</feature>
<reference evidence="3" key="1">
    <citation type="submission" date="2016-05" db="EMBL/GenBank/DDBJ databases">
        <authorList>
            <person name="Lavstsen T."/>
            <person name="Jespersen J.S."/>
        </authorList>
    </citation>
    <scope>NUCLEOTIDE SEQUENCE</scope>
    <source>
        <tissue evidence="3">Brain</tissue>
    </source>
</reference>
<protein>
    <submittedName>
        <fullName evidence="3">Uncharacterized protein</fullName>
    </submittedName>
</protein>
<name>A0A1A8MNC9_9TELE</name>
<feature type="compositionally biased region" description="Pro residues" evidence="1">
    <location>
        <begin position="34"/>
        <end position="43"/>
    </location>
</feature>
<proteinExistence type="predicted"/>
<feature type="chain" id="PRO_5008375078" evidence="2">
    <location>
        <begin position="21"/>
        <end position="89"/>
    </location>
</feature>
<feature type="signal peptide" evidence="2">
    <location>
        <begin position="1"/>
        <end position="20"/>
    </location>
</feature>
<evidence type="ECO:0000256" key="2">
    <source>
        <dbReference type="SAM" id="SignalP"/>
    </source>
</evidence>
<evidence type="ECO:0000313" key="3">
    <source>
        <dbReference type="EMBL" id="SBR58348.1"/>
    </source>
</evidence>
<dbReference type="EMBL" id="HAEF01017189">
    <property type="protein sequence ID" value="SBR58348.1"/>
    <property type="molecule type" value="Transcribed_RNA"/>
</dbReference>
<accession>A0A1A8MNC9</accession>
<keyword evidence="2" id="KW-0732">Signal</keyword>
<dbReference type="AlphaFoldDB" id="A0A1A8MNC9"/>
<organism evidence="3">
    <name type="scientific">Nothobranchius pienaari</name>
    <dbReference type="NCBI Taxonomy" id="704102"/>
    <lineage>
        <taxon>Eukaryota</taxon>
        <taxon>Metazoa</taxon>
        <taxon>Chordata</taxon>
        <taxon>Craniata</taxon>
        <taxon>Vertebrata</taxon>
        <taxon>Euteleostomi</taxon>
        <taxon>Actinopterygii</taxon>
        <taxon>Neopterygii</taxon>
        <taxon>Teleostei</taxon>
        <taxon>Neoteleostei</taxon>
        <taxon>Acanthomorphata</taxon>
        <taxon>Ovalentaria</taxon>
        <taxon>Atherinomorphae</taxon>
        <taxon>Cyprinodontiformes</taxon>
        <taxon>Nothobranchiidae</taxon>
        <taxon>Nothobranchius</taxon>
    </lineage>
</organism>
<sequence>GIFLSLMLLQLCLVTSPSLSSFDTCQIDFGDSPVPEPPDPPTTMPTQAHSRPKRQVKPVVKLTYDQPGRSRDQPLTIVHRGITIYIGKT</sequence>